<proteinExistence type="predicted"/>
<evidence type="ECO:0000313" key="1">
    <source>
        <dbReference type="EMBL" id="CAL1241122.1"/>
    </source>
</evidence>
<keyword evidence="2" id="KW-1185">Reference proteome</keyword>
<sequence>MGRSQQNFVKKQLNDTNSLLQNFYELFMTHENCLLRKHWEGNRATRSERDA</sequence>
<organism evidence="1 2">
    <name type="scientific">Candidatus Methylocalor cossyra</name>
    <dbReference type="NCBI Taxonomy" id="3108543"/>
    <lineage>
        <taxon>Bacteria</taxon>
        <taxon>Pseudomonadati</taxon>
        <taxon>Pseudomonadota</taxon>
        <taxon>Gammaproteobacteria</taxon>
        <taxon>Methylococcales</taxon>
        <taxon>Methylococcaceae</taxon>
        <taxon>Candidatus Methylocalor</taxon>
    </lineage>
</organism>
<name>A0ABM9NKF1_9GAMM</name>
<dbReference type="Proteomes" id="UP001497493">
    <property type="component" value="Chromosome"/>
</dbReference>
<reference evidence="1 2" key="1">
    <citation type="submission" date="2024-04" db="EMBL/GenBank/DDBJ databases">
        <authorList>
            <person name="Cremers G."/>
        </authorList>
    </citation>
    <scope>NUCLEOTIDE SEQUENCE [LARGE SCALE GENOMIC DNA]</scope>
    <source>
        <strain evidence="1">MeCH1-AG</strain>
    </source>
</reference>
<protein>
    <submittedName>
        <fullName evidence="1">Uncharacterized protein</fullName>
    </submittedName>
</protein>
<gene>
    <name evidence="1" type="ORF">MECH1_V1_2346</name>
</gene>
<evidence type="ECO:0000313" key="2">
    <source>
        <dbReference type="Proteomes" id="UP001497493"/>
    </source>
</evidence>
<accession>A0ABM9NKF1</accession>
<dbReference type="EMBL" id="OZ026884">
    <property type="protein sequence ID" value="CAL1241122.1"/>
    <property type="molecule type" value="Genomic_DNA"/>
</dbReference>